<evidence type="ECO:0000256" key="4">
    <source>
        <dbReference type="ARBA" id="ARBA00023212"/>
    </source>
</evidence>
<dbReference type="EnsemblMetazoa" id="AALB009927-RA">
    <property type="protein sequence ID" value="AALB009927-PA"/>
    <property type="gene ID" value="AALB009927"/>
</dbReference>
<keyword evidence="2" id="KW-0963">Cytoplasm</keyword>
<keyword evidence="4" id="KW-0206">Cytoskeleton</keyword>
<protein>
    <submittedName>
        <fullName evidence="6">Uncharacterized protein</fullName>
    </submittedName>
</protein>
<dbReference type="VEuPathDB" id="VectorBase:AALB017805"/>
<comment type="similarity">
    <text evidence="5">Belongs to the CEP135/TSGA10 family.</text>
</comment>
<reference evidence="6 7" key="1">
    <citation type="journal article" date="2017" name="G3 (Bethesda)">
        <title>The Physical Genome Mapping of Anopheles albimanus Corrected Scaffold Misassemblies and Identified Interarm Rearrangements in Genus Anopheles.</title>
        <authorList>
            <person name="Artemov G.N."/>
            <person name="Peery A.N."/>
            <person name="Jiang X."/>
            <person name="Tu Z."/>
            <person name="Stegniy V.N."/>
            <person name="Sharakhova M.V."/>
            <person name="Sharakhov I.V."/>
        </authorList>
    </citation>
    <scope>NUCLEOTIDE SEQUENCE [LARGE SCALE GENOMIC DNA]</scope>
    <source>
        <strain evidence="6 7">ALBI9_A</strain>
    </source>
</reference>
<name>A0A182FTP3_ANOAL</name>
<keyword evidence="7" id="KW-1185">Reference proteome</keyword>
<keyword evidence="3" id="KW-0732">Signal</keyword>
<sequence length="565" mass="64851">MRQPGFKDIPISASRNVSTDNIQKESTLRSVSTETDTLKKQLATLKRSNDNASTENGRLSNELTDALAELTLTKRKLKDSQQEVEGMKSQLREYVQEIRRAEELLLAKEREREDILKQYKSLSEGANTLEASNQTLEMESMEAKKLLQEAEDRISGLEELATIREHDIRECERQINELSAQLAAAESELEALRDNNHALSLDLEATKELCSKLDLQKVKLSEELEEHSNIREQLAREKETLQKELSLARTGDRAAVNGLQELLAASRAEVEQQRIVLAQREQERDKLATETDALRARLAEQQEAARRSEALASEYSVQLQELRRKLTDERFALIRSRNADRSDIEPATTRTTQTTTTIVETWAKLLEHQSSVQSAPTEVIVGEEGIGWFAKMSVYWIALWTIVVSVCHNHAEGSVRITNYTDEWDAKYLDVDLRVRRLDKTTAIDFDLDLKQVLDKNVEYDVRLCRKIAGKYHQMIYTGKQQVCGMETRRSRNLLDRYIASELVKHSNLTTRCPIPTGHYEVRNFEIDDRHLMMSVVPSGEFLIKFGVYHRGKEIKMNRWFITAT</sequence>
<proteinExistence type="inferred from homology"/>
<dbReference type="Pfam" id="PF06477">
    <property type="entry name" value="DUF1091"/>
    <property type="match status" value="1"/>
</dbReference>
<dbReference type="GO" id="GO:0005814">
    <property type="term" value="C:centriole"/>
    <property type="evidence" value="ECO:0007669"/>
    <property type="project" value="UniProtKB-SubCell"/>
</dbReference>
<comment type="subcellular location">
    <subcellularLocation>
        <location evidence="1">Cytoplasm</location>
        <location evidence="1">Cytoskeleton</location>
        <location evidence="1">Microtubule organizing center</location>
        <location evidence="1">Centrosome</location>
        <location evidence="1">Centriole</location>
    </subcellularLocation>
</comment>
<accession>A0A182FTP3</accession>
<dbReference type="AlphaFoldDB" id="A0A182FTP3"/>
<dbReference type="InterPro" id="IPR036846">
    <property type="entry name" value="GM2-AP_sf"/>
</dbReference>
<dbReference type="InterPro" id="IPR051877">
    <property type="entry name" value="Centriole_BasalBody_StrucProt"/>
</dbReference>
<dbReference type="SUPFAM" id="SSF57997">
    <property type="entry name" value="Tropomyosin"/>
    <property type="match status" value="1"/>
</dbReference>
<dbReference type="Proteomes" id="UP000069272">
    <property type="component" value="Chromosome 3R"/>
</dbReference>
<evidence type="ECO:0000256" key="2">
    <source>
        <dbReference type="ARBA" id="ARBA00022490"/>
    </source>
</evidence>
<dbReference type="VEuPathDB" id="VectorBase:AALB20_035814"/>
<dbReference type="STRING" id="7167.A0A182FTP3"/>
<evidence type="ECO:0000256" key="1">
    <source>
        <dbReference type="ARBA" id="ARBA00004114"/>
    </source>
</evidence>
<evidence type="ECO:0000313" key="6">
    <source>
        <dbReference type="EnsemblMetazoa" id="AALB009927-PA"/>
    </source>
</evidence>
<dbReference type="SMART" id="SM00697">
    <property type="entry name" value="DM8"/>
    <property type="match status" value="1"/>
</dbReference>
<dbReference type="VEuPathDB" id="VectorBase:AALB20_028174"/>
<dbReference type="InterPro" id="IPR010512">
    <property type="entry name" value="DUF1091"/>
</dbReference>
<dbReference type="PANTHER" id="PTHR20544">
    <property type="entry name" value="CENTROSOMAL PROTEIN CEP135"/>
    <property type="match status" value="1"/>
</dbReference>
<reference evidence="6" key="2">
    <citation type="submission" date="2022-08" db="UniProtKB">
        <authorList>
            <consortium name="EnsemblMetazoa"/>
        </authorList>
    </citation>
    <scope>IDENTIFICATION</scope>
    <source>
        <strain evidence="6">STECLA/ALBI9_A</strain>
    </source>
</reference>
<organism evidence="6 7">
    <name type="scientific">Anopheles albimanus</name>
    <name type="common">New world malaria mosquito</name>
    <dbReference type="NCBI Taxonomy" id="7167"/>
    <lineage>
        <taxon>Eukaryota</taxon>
        <taxon>Metazoa</taxon>
        <taxon>Ecdysozoa</taxon>
        <taxon>Arthropoda</taxon>
        <taxon>Hexapoda</taxon>
        <taxon>Insecta</taxon>
        <taxon>Pterygota</taxon>
        <taxon>Neoptera</taxon>
        <taxon>Endopterygota</taxon>
        <taxon>Diptera</taxon>
        <taxon>Nematocera</taxon>
        <taxon>Culicoidea</taxon>
        <taxon>Culicidae</taxon>
        <taxon>Anophelinae</taxon>
        <taxon>Anopheles</taxon>
    </lineage>
</organism>
<evidence type="ECO:0000313" key="7">
    <source>
        <dbReference type="Proteomes" id="UP000069272"/>
    </source>
</evidence>
<dbReference type="Gene3D" id="2.70.220.10">
    <property type="entry name" value="Ganglioside GM2 activator"/>
    <property type="match status" value="1"/>
</dbReference>
<dbReference type="PANTHER" id="PTHR20544:SF0">
    <property type="entry name" value="NUCLEOPROTEIN TPR_MLP1 DOMAIN-CONTAINING PROTEIN"/>
    <property type="match status" value="1"/>
</dbReference>
<evidence type="ECO:0000256" key="5">
    <source>
        <dbReference type="ARBA" id="ARBA00038123"/>
    </source>
</evidence>
<evidence type="ECO:0000256" key="3">
    <source>
        <dbReference type="ARBA" id="ARBA00022729"/>
    </source>
</evidence>